<gene>
    <name evidence="2" type="ORF">ACFSDX_24000</name>
</gene>
<accession>A0ABW4R0X6</accession>
<evidence type="ECO:0000313" key="3">
    <source>
        <dbReference type="Proteomes" id="UP001597197"/>
    </source>
</evidence>
<dbReference type="EMBL" id="JBHUFD010000019">
    <property type="protein sequence ID" value="MFD1875518.1"/>
    <property type="molecule type" value="Genomic_DNA"/>
</dbReference>
<feature type="domain" description="Cyclic nucleotide-binding" evidence="1">
    <location>
        <begin position="30"/>
        <end position="116"/>
    </location>
</feature>
<dbReference type="RefSeq" id="WP_382318317.1">
    <property type="nucleotide sequence ID" value="NZ_JBHUFD010000019.1"/>
</dbReference>
<comment type="caution">
    <text evidence="2">The sequence shown here is derived from an EMBL/GenBank/DDBJ whole genome shotgun (WGS) entry which is preliminary data.</text>
</comment>
<dbReference type="InterPro" id="IPR018490">
    <property type="entry name" value="cNMP-bd_dom_sf"/>
</dbReference>
<proteinExistence type="predicted"/>
<dbReference type="Proteomes" id="UP001597197">
    <property type="component" value="Unassembled WGS sequence"/>
</dbReference>
<keyword evidence="3" id="KW-1185">Reference proteome</keyword>
<reference evidence="3" key="1">
    <citation type="journal article" date="2019" name="Int. J. Syst. Evol. Microbiol.">
        <title>The Global Catalogue of Microorganisms (GCM) 10K type strain sequencing project: providing services to taxonomists for standard genome sequencing and annotation.</title>
        <authorList>
            <consortium name="The Broad Institute Genomics Platform"/>
            <consortium name="The Broad Institute Genome Sequencing Center for Infectious Disease"/>
            <person name="Wu L."/>
            <person name="Ma J."/>
        </authorList>
    </citation>
    <scope>NUCLEOTIDE SEQUENCE [LARGE SCALE GENOMIC DNA]</scope>
    <source>
        <strain evidence="3">CGMCC 1.15795</strain>
    </source>
</reference>
<protein>
    <submittedName>
        <fullName evidence="2">Crp/Fnr family transcriptional regulator</fullName>
    </submittedName>
</protein>
<organism evidence="2 3">
    <name type="scientific">Hymenobacter bucti</name>
    <dbReference type="NCBI Taxonomy" id="1844114"/>
    <lineage>
        <taxon>Bacteria</taxon>
        <taxon>Pseudomonadati</taxon>
        <taxon>Bacteroidota</taxon>
        <taxon>Cytophagia</taxon>
        <taxon>Cytophagales</taxon>
        <taxon>Hymenobacteraceae</taxon>
        <taxon>Hymenobacter</taxon>
    </lineage>
</organism>
<dbReference type="CDD" id="cd00038">
    <property type="entry name" value="CAP_ED"/>
    <property type="match status" value="1"/>
</dbReference>
<dbReference type="InterPro" id="IPR000595">
    <property type="entry name" value="cNMP-bd_dom"/>
</dbReference>
<evidence type="ECO:0000259" key="1">
    <source>
        <dbReference type="Pfam" id="PF00027"/>
    </source>
</evidence>
<name>A0ABW4R0X6_9BACT</name>
<evidence type="ECO:0000313" key="2">
    <source>
        <dbReference type="EMBL" id="MFD1875518.1"/>
    </source>
</evidence>
<dbReference type="SUPFAM" id="SSF51206">
    <property type="entry name" value="cAMP-binding domain-like"/>
    <property type="match status" value="1"/>
</dbReference>
<dbReference type="Pfam" id="PF00027">
    <property type="entry name" value="cNMP_binding"/>
    <property type="match status" value="1"/>
</dbReference>
<sequence>MFDVFAQYIRQQAALTETEIDVLRARSTVRKLRKWQSLLHEGEIWRLNCFIASGCCRLYRFSEDGTDHTLRFAVENWWMMDQESYRTETPSVYNMEALAATTVITWTKQNWEELMHDLPALKTFSDQLLSRSFEAGQRRIFSLISSPAEAKYLEFQQTYPLVFNRVPLHMVASYLGMSRETLSRLRR</sequence>
<dbReference type="Gene3D" id="2.60.120.10">
    <property type="entry name" value="Jelly Rolls"/>
    <property type="match status" value="1"/>
</dbReference>
<dbReference type="InterPro" id="IPR014710">
    <property type="entry name" value="RmlC-like_jellyroll"/>
</dbReference>